<dbReference type="PANTHER" id="PTHR43476">
    <property type="entry name" value="3-(3-HYDROXY-PHENYL)PROPIONATE/3-HYDROXYCINNAMIC ACID HYDROXYLASE"/>
    <property type="match status" value="1"/>
</dbReference>
<dbReference type="EMBL" id="CACSIO010000004">
    <property type="protein sequence ID" value="CAA0098049.1"/>
    <property type="molecule type" value="Genomic_DNA"/>
</dbReference>
<keyword evidence="2" id="KW-0472">Membrane</keyword>
<dbReference type="InterPro" id="IPR036188">
    <property type="entry name" value="FAD/NAD-bd_sf"/>
</dbReference>
<dbReference type="SUPFAM" id="SSF51905">
    <property type="entry name" value="FAD/NAD(P)-binding domain"/>
    <property type="match status" value="1"/>
</dbReference>
<evidence type="ECO:0000256" key="2">
    <source>
        <dbReference type="SAM" id="Phobius"/>
    </source>
</evidence>
<dbReference type="InterPro" id="IPR002938">
    <property type="entry name" value="FAD-bd"/>
</dbReference>
<dbReference type="AlphaFoldDB" id="A0A5S9P3U5"/>
<evidence type="ECO:0000256" key="1">
    <source>
        <dbReference type="ARBA" id="ARBA00023002"/>
    </source>
</evidence>
<name>A0A5S9P3U5_9GAMM</name>
<dbReference type="Gene3D" id="3.50.50.60">
    <property type="entry name" value="FAD/NAD(P)-binding domain"/>
    <property type="match status" value="1"/>
</dbReference>
<dbReference type="PANTHER" id="PTHR43476:SF3">
    <property type="entry name" value="FAD-BINDING MONOOXYGENASE"/>
    <property type="match status" value="1"/>
</dbReference>
<keyword evidence="1 4" id="KW-0560">Oxidoreductase</keyword>
<dbReference type="Gene3D" id="3.30.70.2450">
    <property type="match status" value="1"/>
</dbReference>
<keyword evidence="2" id="KW-0812">Transmembrane</keyword>
<reference evidence="4 5" key="1">
    <citation type="submission" date="2019-11" db="EMBL/GenBank/DDBJ databases">
        <authorList>
            <person name="Holert J."/>
        </authorList>
    </citation>
    <scope>NUCLEOTIDE SEQUENCE [LARGE SCALE GENOMIC DNA]</scope>
    <source>
        <strain evidence="4">SB11_3</strain>
    </source>
</reference>
<feature type="transmembrane region" description="Helical" evidence="2">
    <location>
        <begin position="12"/>
        <end position="31"/>
    </location>
</feature>
<protein>
    <submittedName>
        <fullName evidence="4">3-(3-hydroxy-phenyl)propionate/3-hydroxycinnamic acid hydroxylase</fullName>
        <ecNumber evidence="4">1.14.13.127</ecNumber>
    </submittedName>
</protein>
<proteinExistence type="predicted"/>
<dbReference type="InterPro" id="IPR050631">
    <property type="entry name" value="PheA/TfdB_FAD_monoxygenase"/>
</dbReference>
<dbReference type="Pfam" id="PF01494">
    <property type="entry name" value="FAD_binding_3"/>
    <property type="match status" value="1"/>
</dbReference>
<organism evidence="4 5">
    <name type="scientific">BD1-7 clade bacterium</name>
    <dbReference type="NCBI Taxonomy" id="2029982"/>
    <lineage>
        <taxon>Bacteria</taxon>
        <taxon>Pseudomonadati</taxon>
        <taxon>Pseudomonadota</taxon>
        <taxon>Gammaproteobacteria</taxon>
        <taxon>Cellvibrionales</taxon>
        <taxon>Spongiibacteraceae</taxon>
        <taxon>BD1-7 clade</taxon>
    </lineage>
</organism>
<accession>A0A5S9P3U5</accession>
<evidence type="ECO:0000313" key="5">
    <source>
        <dbReference type="Proteomes" id="UP000441399"/>
    </source>
</evidence>
<keyword evidence="2" id="KW-1133">Transmembrane helix</keyword>
<evidence type="ECO:0000259" key="3">
    <source>
        <dbReference type="Pfam" id="PF01494"/>
    </source>
</evidence>
<gene>
    <name evidence="4" type="primary">mhpA</name>
    <name evidence="4" type="ORF">OPDIPICF_04178</name>
</gene>
<sequence>MTDSIKSHRTDILIVGLGPVGAALACILGQYNISTVVVEKDSDIFQQPRAIALDNEALRILQMIGLEDNELKKVIIPEVQMHCPYSGNFGRANAFGSTDGHPNLITFYQPDLETTLRDKLKHFKSVKVMLNTTLESFDQSDLHVSASLTNSDSSSLHITCKYLIGADGAKSFVRKCAGLDFSGKTHKERWLIVDAFATNNNFRHVEFLCDPHRPVAHLAAPKGRQRWEFMLHPHEKESEMMKDQSISTLLRPWGDADKFKIERKAVYHFHSRVADAFSSGRVFLVGDAAHVTPPFVGQGLVSGLRDVANLGWKLAWVCSGKLPNQTLNSYSVERQPHVKAMISLARLMGRIVMPKNKSSSILIHGLVRIIRLIPVLKKQIDELEIKPSNRIKNGLFVKSSKRNPLCGGHQIAQGYVKLQNGEISLSDCVFDYKFSLIGFDIDPSIYLQEHERKILSTYDVNFYCIRPLGYQALDCEQLPTNSGIDIEDITGSLLNQHNRNRIALIRPDGFIIDSTTSKGLGRLVERFETLLNTINTYQWNVHSDDT</sequence>
<dbReference type="Proteomes" id="UP000441399">
    <property type="component" value="Unassembled WGS sequence"/>
</dbReference>
<keyword evidence="5" id="KW-1185">Reference proteome</keyword>
<dbReference type="OrthoDB" id="8672648at2"/>
<feature type="domain" description="FAD-binding" evidence="3">
    <location>
        <begin position="9"/>
        <end position="343"/>
    </location>
</feature>
<dbReference type="PRINTS" id="PR00420">
    <property type="entry name" value="RNGMNOXGNASE"/>
</dbReference>
<dbReference type="PROSITE" id="PS51257">
    <property type="entry name" value="PROKAR_LIPOPROTEIN"/>
    <property type="match status" value="1"/>
</dbReference>
<dbReference type="EC" id="1.14.13.127" evidence="4"/>
<evidence type="ECO:0000313" key="4">
    <source>
        <dbReference type="EMBL" id="CAA0098049.1"/>
    </source>
</evidence>
<dbReference type="GO" id="GO:0008688">
    <property type="term" value="F:3-(3-hydroxyphenyl)propionate hydroxylase activity"/>
    <property type="evidence" value="ECO:0007669"/>
    <property type="project" value="UniProtKB-EC"/>
</dbReference>
<dbReference type="GO" id="GO:0071949">
    <property type="term" value="F:FAD binding"/>
    <property type="evidence" value="ECO:0007669"/>
    <property type="project" value="InterPro"/>
</dbReference>